<evidence type="ECO:0000259" key="10">
    <source>
        <dbReference type="PROSITE" id="PS52040"/>
    </source>
</evidence>
<dbReference type="SMART" id="SM00434">
    <property type="entry name" value="TOP4c"/>
    <property type="match status" value="1"/>
</dbReference>
<evidence type="ECO:0000313" key="11">
    <source>
        <dbReference type="Proteomes" id="UP000035642"/>
    </source>
</evidence>
<dbReference type="STRING" id="6313.A0A0K0DNP6"/>
<dbReference type="Gene3D" id="3.90.199.10">
    <property type="entry name" value="Topoisomerase II, domain 5"/>
    <property type="match status" value="1"/>
</dbReference>
<evidence type="ECO:0000256" key="2">
    <source>
        <dbReference type="ARBA" id="ARBA00001946"/>
    </source>
</evidence>
<evidence type="ECO:0000256" key="4">
    <source>
        <dbReference type="ARBA" id="ARBA00022741"/>
    </source>
</evidence>
<comment type="cofactor">
    <cofactor evidence="2">
        <name>Mg(2+)</name>
        <dbReference type="ChEBI" id="CHEBI:18420"/>
    </cofactor>
</comment>
<dbReference type="WBParaSite" id="ACAC_0001338501-mRNA-1">
    <property type="protein sequence ID" value="ACAC_0001338501-mRNA-1"/>
    <property type="gene ID" value="ACAC_0001338501"/>
</dbReference>
<evidence type="ECO:0000256" key="5">
    <source>
        <dbReference type="ARBA" id="ARBA00022840"/>
    </source>
</evidence>
<dbReference type="Proteomes" id="UP000035642">
    <property type="component" value="Unassembled WGS sequence"/>
</dbReference>
<dbReference type="PROSITE" id="PS52040">
    <property type="entry name" value="TOPO_IIA"/>
    <property type="match status" value="1"/>
</dbReference>
<keyword evidence="8 9" id="KW-0413">Isomerase</keyword>
<dbReference type="GO" id="GO:0005634">
    <property type="term" value="C:nucleus"/>
    <property type="evidence" value="ECO:0007669"/>
    <property type="project" value="TreeGrafter"/>
</dbReference>
<dbReference type="GO" id="GO:0006265">
    <property type="term" value="P:DNA topological change"/>
    <property type="evidence" value="ECO:0007669"/>
    <property type="project" value="UniProtKB-UniRule"/>
</dbReference>
<dbReference type="InterPro" id="IPR050634">
    <property type="entry name" value="DNA_Topoisomerase_II"/>
</dbReference>
<dbReference type="PANTHER" id="PTHR10169">
    <property type="entry name" value="DNA TOPOISOMERASE/GYRASE"/>
    <property type="match status" value="1"/>
</dbReference>
<evidence type="ECO:0000256" key="8">
    <source>
        <dbReference type="ARBA" id="ARBA00023235"/>
    </source>
</evidence>
<protein>
    <recommendedName>
        <fullName evidence="3">DNA topoisomerase (ATP-hydrolyzing)</fullName>
        <ecNumber evidence="3">5.6.2.2</ecNumber>
    </recommendedName>
</protein>
<keyword evidence="7 9" id="KW-0238">DNA-binding</keyword>
<dbReference type="GO" id="GO:0000819">
    <property type="term" value="P:sister chromatid segregation"/>
    <property type="evidence" value="ECO:0007669"/>
    <property type="project" value="TreeGrafter"/>
</dbReference>
<evidence type="ECO:0000313" key="12">
    <source>
        <dbReference type="WBParaSite" id="ACAC_0001338501-mRNA-1"/>
    </source>
</evidence>
<dbReference type="GO" id="GO:0003918">
    <property type="term" value="F:DNA topoisomerase type II (double strand cut, ATP-hydrolyzing) activity"/>
    <property type="evidence" value="ECO:0007669"/>
    <property type="project" value="UniProtKB-EC"/>
</dbReference>
<reference evidence="11" key="1">
    <citation type="submission" date="2012-09" db="EMBL/GenBank/DDBJ databases">
        <authorList>
            <person name="Martin A.A."/>
        </authorList>
    </citation>
    <scope>NUCLEOTIDE SEQUENCE</scope>
</reference>
<feature type="domain" description="Topo IIA-type catalytic" evidence="10">
    <location>
        <begin position="1"/>
        <end position="225"/>
    </location>
</feature>
<reference evidence="12" key="2">
    <citation type="submission" date="2017-02" db="UniProtKB">
        <authorList>
            <consortium name="WormBaseParasite"/>
        </authorList>
    </citation>
    <scope>IDENTIFICATION</scope>
</reference>
<accession>A0A0K0DNP6</accession>
<keyword evidence="11" id="KW-1185">Reference proteome</keyword>
<dbReference type="Pfam" id="PF00521">
    <property type="entry name" value="DNA_topoisoIV"/>
    <property type="match status" value="1"/>
</dbReference>
<keyword evidence="5" id="KW-0067">ATP-binding</keyword>
<dbReference type="InterPro" id="IPR001154">
    <property type="entry name" value="TopoII_euk"/>
</dbReference>
<dbReference type="PANTHER" id="PTHR10169:SF38">
    <property type="entry name" value="DNA TOPOISOMERASE 2"/>
    <property type="match status" value="1"/>
</dbReference>
<proteinExistence type="predicted"/>
<evidence type="ECO:0000256" key="3">
    <source>
        <dbReference type="ARBA" id="ARBA00012895"/>
    </source>
</evidence>
<sequence>MTSYLILLAYMSESSIEDSDVSVQAFPFTRLIFPLADDHILNYLEEENQLIEPEWCQRFPVLRYCPIIPMILVNGAEGIATGWYTRVLTHDIRNVMDNVRRLIDGCDVEKMVPCFSDFSGTVKEIDENRFEIRGKFKFLPLRRKNAPFITLEITELPVGEWTNRYKQNVLQPLHSRGVINFSNDSCEGDPWVFGRINATGFTRQVHFEQHLVAMLIPFETKGRNE</sequence>
<feature type="active site" description="O-(5'-phospho-DNA)-tyrosine intermediate" evidence="9">
    <location>
        <position position="4"/>
    </location>
</feature>
<evidence type="ECO:0000256" key="7">
    <source>
        <dbReference type="ARBA" id="ARBA00023125"/>
    </source>
</evidence>
<keyword evidence="6 9" id="KW-0799">Topoisomerase</keyword>
<dbReference type="InterPro" id="IPR013758">
    <property type="entry name" value="Topo_IIA_A/C_ab"/>
</dbReference>
<dbReference type="InterPro" id="IPR002205">
    <property type="entry name" value="Topo_IIA_dom_A"/>
</dbReference>
<dbReference type="PRINTS" id="PR01158">
    <property type="entry name" value="TOPISMRASEII"/>
</dbReference>
<evidence type="ECO:0000256" key="6">
    <source>
        <dbReference type="ARBA" id="ARBA00023029"/>
    </source>
</evidence>
<name>A0A0K0DNP6_ANGCA</name>
<evidence type="ECO:0000256" key="1">
    <source>
        <dbReference type="ARBA" id="ARBA00000185"/>
    </source>
</evidence>
<organism evidence="11 12">
    <name type="scientific">Angiostrongylus cantonensis</name>
    <name type="common">Rat lungworm</name>
    <dbReference type="NCBI Taxonomy" id="6313"/>
    <lineage>
        <taxon>Eukaryota</taxon>
        <taxon>Metazoa</taxon>
        <taxon>Ecdysozoa</taxon>
        <taxon>Nematoda</taxon>
        <taxon>Chromadorea</taxon>
        <taxon>Rhabditida</taxon>
        <taxon>Rhabditina</taxon>
        <taxon>Rhabditomorpha</taxon>
        <taxon>Strongyloidea</taxon>
        <taxon>Metastrongylidae</taxon>
        <taxon>Angiostrongylus</taxon>
    </lineage>
</organism>
<dbReference type="GO" id="GO:0003677">
    <property type="term" value="F:DNA binding"/>
    <property type="evidence" value="ECO:0007669"/>
    <property type="project" value="UniProtKB-UniRule"/>
</dbReference>
<dbReference type="GO" id="GO:0005524">
    <property type="term" value="F:ATP binding"/>
    <property type="evidence" value="ECO:0007669"/>
    <property type="project" value="UniProtKB-KW"/>
</dbReference>
<dbReference type="InterPro" id="IPR013760">
    <property type="entry name" value="Topo_IIA-like_dom_sf"/>
</dbReference>
<dbReference type="SUPFAM" id="SSF56719">
    <property type="entry name" value="Type II DNA topoisomerase"/>
    <property type="match status" value="1"/>
</dbReference>
<dbReference type="Gene3D" id="3.30.1360.40">
    <property type="match status" value="1"/>
</dbReference>
<dbReference type="GO" id="GO:0000712">
    <property type="term" value="P:resolution of meiotic recombination intermediates"/>
    <property type="evidence" value="ECO:0007669"/>
    <property type="project" value="TreeGrafter"/>
</dbReference>
<dbReference type="EC" id="5.6.2.2" evidence="3"/>
<keyword evidence="4" id="KW-0547">Nucleotide-binding</keyword>
<dbReference type="AlphaFoldDB" id="A0A0K0DNP6"/>
<comment type="catalytic activity">
    <reaction evidence="1 9">
        <text>ATP-dependent breakage, passage and rejoining of double-stranded DNA.</text>
        <dbReference type="EC" id="5.6.2.2"/>
    </reaction>
</comment>
<evidence type="ECO:0000256" key="9">
    <source>
        <dbReference type="PROSITE-ProRule" id="PRU01384"/>
    </source>
</evidence>